<evidence type="ECO:0000256" key="13">
    <source>
        <dbReference type="ARBA" id="ARBA00048860"/>
    </source>
</evidence>
<comment type="catalytic activity">
    <reaction evidence="13">
        <text>(6R)-L-erythro-5,6,7,8-tetrahydrobiopterin + L-tryptophan + O2 = 5-hydroxy-L-tryptophan + (4aS,6R)-4a-hydroxy-L-erythro-5,6,7,8-tetrahydrobiopterin</text>
        <dbReference type="Rhea" id="RHEA:16709"/>
        <dbReference type="ChEBI" id="CHEBI:15379"/>
        <dbReference type="ChEBI" id="CHEBI:15642"/>
        <dbReference type="ChEBI" id="CHEBI:57912"/>
        <dbReference type="ChEBI" id="CHEBI:58266"/>
        <dbReference type="ChEBI" id="CHEBI:59560"/>
        <dbReference type="EC" id="1.14.16.4"/>
    </reaction>
</comment>
<feature type="domain" description="Biopterin-dependent aromatic amino acid hydroxylase family profile" evidence="18">
    <location>
        <begin position="132"/>
        <end position="478"/>
    </location>
</feature>
<keyword evidence="21" id="KW-1185">Reference proteome</keyword>
<keyword evidence="6 15" id="KW-0479">Metal-binding</keyword>
<dbReference type="InterPro" id="IPR036951">
    <property type="entry name" value="ArAA_hydroxylase_sf"/>
</dbReference>
<feature type="binding site" evidence="16">
    <location>
        <position position="296"/>
    </location>
    <ligand>
        <name>L-tryptophan</name>
        <dbReference type="ChEBI" id="CHEBI:57912"/>
    </ligand>
</feature>
<evidence type="ECO:0000259" key="18">
    <source>
        <dbReference type="PROSITE" id="PS51410"/>
    </source>
</evidence>
<comment type="subunit">
    <text evidence="14">Interacts with DNAJC12.</text>
</comment>
<comment type="caution">
    <text evidence="20">The sequence shown here is derived from an EMBL/GenBank/DDBJ whole genome shotgun (WGS) entry which is preliminary data.</text>
</comment>
<comment type="cofactor">
    <cofactor evidence="1 17">
        <name>Fe(2+)</name>
        <dbReference type="ChEBI" id="CHEBI:29033"/>
    </cofactor>
</comment>
<evidence type="ECO:0000256" key="12">
    <source>
        <dbReference type="ARBA" id="ARBA00042662"/>
    </source>
</evidence>
<evidence type="ECO:0000256" key="5">
    <source>
        <dbReference type="ARBA" id="ARBA00022553"/>
    </source>
</evidence>
<feature type="domain" description="ACT" evidence="19">
    <location>
        <begin position="50"/>
        <end position="127"/>
    </location>
</feature>
<dbReference type="InterPro" id="IPR019773">
    <property type="entry name" value="Tyrosine_3-monooxygenase-like"/>
</dbReference>
<gene>
    <name evidence="20" type="ORF">QE152_g7727</name>
</gene>
<dbReference type="Pfam" id="PF01842">
    <property type="entry name" value="ACT"/>
    <property type="match status" value="1"/>
</dbReference>
<evidence type="ECO:0000313" key="21">
    <source>
        <dbReference type="Proteomes" id="UP001458880"/>
    </source>
</evidence>
<dbReference type="GO" id="GO:0042416">
    <property type="term" value="P:dopamine biosynthetic process"/>
    <property type="evidence" value="ECO:0007669"/>
    <property type="project" value="UniProtKB-ARBA"/>
</dbReference>
<evidence type="ECO:0000256" key="8">
    <source>
        <dbReference type="ARBA" id="ARBA00023004"/>
    </source>
</evidence>
<feature type="binding site" evidence="16">
    <location>
        <position position="405"/>
    </location>
    <ligand>
        <name>L-tryptophan</name>
        <dbReference type="ChEBI" id="CHEBI:57912"/>
    </ligand>
</feature>
<evidence type="ECO:0000256" key="11">
    <source>
        <dbReference type="ARBA" id="ARBA00040889"/>
    </source>
</evidence>
<dbReference type="SUPFAM" id="SSF55021">
    <property type="entry name" value="ACT-like"/>
    <property type="match status" value="1"/>
</dbReference>
<feature type="binding site" evidence="16">
    <location>
        <position position="375"/>
    </location>
    <ligand>
        <name>L-tryptophan</name>
        <dbReference type="ChEBI" id="CHEBI:57912"/>
    </ligand>
</feature>
<evidence type="ECO:0000259" key="19">
    <source>
        <dbReference type="PROSITE" id="PS51671"/>
    </source>
</evidence>
<dbReference type="InterPro" id="IPR001273">
    <property type="entry name" value="ArAA_hydroxylase"/>
</dbReference>
<dbReference type="GO" id="GO:0004510">
    <property type="term" value="F:tryptophan 5-monooxygenase activity"/>
    <property type="evidence" value="ECO:0007669"/>
    <property type="project" value="UniProtKB-EC"/>
</dbReference>
<evidence type="ECO:0000256" key="15">
    <source>
        <dbReference type="PIRSR" id="PIRSR000336-1"/>
    </source>
</evidence>
<dbReference type="PROSITE" id="PS51410">
    <property type="entry name" value="BH4_AAA_HYDROXYL_2"/>
    <property type="match status" value="1"/>
</dbReference>
<dbReference type="PIRSF" id="PIRSF000336">
    <property type="entry name" value="TH"/>
    <property type="match status" value="1"/>
</dbReference>
<dbReference type="AlphaFoldDB" id="A0AAW1M9X3"/>
<dbReference type="InterPro" id="IPR019774">
    <property type="entry name" value="Aromatic-AA_hydroxylase_C"/>
</dbReference>
<dbReference type="NCBIfam" id="TIGR01270">
    <property type="entry name" value="Trp_5_monoox"/>
    <property type="match status" value="1"/>
</dbReference>
<dbReference type="Proteomes" id="UP001458880">
    <property type="component" value="Unassembled WGS sequence"/>
</dbReference>
<dbReference type="InterPro" id="IPR018301">
    <property type="entry name" value="ArAA_hydroxylase_Fe/CU_BS"/>
</dbReference>
<sequence length="509" mass="58010">MSGSGKPLLGLWLYRNGEDWNFKEDCPISETTRKQKDDDKTKSEKLERISIIFTLKNQVGGLVRALQAFQDLGINVLHIESRQSLNDGSQSDFLVDVECDKKKVEQLGILLKREVVTMVIGSYADEGFVPPTPLSTTASFDFDEMPWFPKKIADLDMAQNVLMYGSALDADHPGFKDPIYRQRREQFAKIASNYKYGQPIPKVQYTVEETKTWGVIFRELHKLYLKYACQEYLENWPQLVKYCGYREDNIPQLQDINVFLKRKTGFQLRPVAGYLTPRDFLSGLAFRVFHCTQYIRHSSDPFYTPEPDCCHELLGHMPLLANPSFAQFSQELGLASLGACDEDVDKLATLYFFTVEFGLCKQNGELKVYGAGLLSSVAELKHAINTPEKVKQFDPEITCLQECIITAYQNAYWYTDSFEEAKEKMRKYAEQIQKPFGIRYNPYTQSVDVLSNAQKITALVSELRGDLCIVNSALKKISARDTNFDVTKISSLLQTGLETGQNDIQQTSE</sequence>
<dbReference type="EC" id="1.14.16.4" evidence="4"/>
<evidence type="ECO:0000256" key="17">
    <source>
        <dbReference type="PIRSR" id="PIRSR601273-2"/>
    </source>
</evidence>
<dbReference type="PANTHER" id="PTHR11473">
    <property type="entry name" value="AROMATIC AMINO ACID HYDROXYLASE"/>
    <property type="match status" value="1"/>
</dbReference>
<proteinExistence type="inferred from homology"/>
<evidence type="ECO:0000256" key="7">
    <source>
        <dbReference type="ARBA" id="ARBA00023002"/>
    </source>
</evidence>
<keyword evidence="5" id="KW-0597">Phosphoprotein</keyword>
<reference evidence="20 21" key="1">
    <citation type="journal article" date="2024" name="BMC Genomics">
        <title>De novo assembly and annotation of Popillia japonica's genome with initial clues to its potential as an invasive pest.</title>
        <authorList>
            <person name="Cucini C."/>
            <person name="Boschi S."/>
            <person name="Funari R."/>
            <person name="Cardaioli E."/>
            <person name="Iannotti N."/>
            <person name="Marturano G."/>
            <person name="Paoli F."/>
            <person name="Bruttini M."/>
            <person name="Carapelli A."/>
            <person name="Frati F."/>
            <person name="Nardi F."/>
        </authorList>
    </citation>
    <scope>NUCLEOTIDE SEQUENCE [LARGE SCALE GENOMIC DNA]</scope>
    <source>
        <strain evidence="20">DMR45628</strain>
    </source>
</reference>
<evidence type="ECO:0000256" key="3">
    <source>
        <dbReference type="ARBA" id="ARBA00009712"/>
    </source>
</evidence>
<dbReference type="GO" id="GO:0042427">
    <property type="term" value="P:serotonin biosynthetic process"/>
    <property type="evidence" value="ECO:0007669"/>
    <property type="project" value="UniProtKB-KW"/>
</dbReference>
<dbReference type="PRINTS" id="PR00372">
    <property type="entry name" value="FYWHYDRXLASE"/>
</dbReference>
<dbReference type="InterPro" id="IPR002912">
    <property type="entry name" value="ACT_dom"/>
</dbReference>
<dbReference type="PANTHER" id="PTHR11473:SF16">
    <property type="entry name" value="TRYPTOPHAN 5-HYDROXYLASE 2"/>
    <property type="match status" value="1"/>
</dbReference>
<dbReference type="FunFam" id="1.10.800.10:FF:000004">
    <property type="entry name" value="Tyrosine 3-monooxygenase"/>
    <property type="match status" value="1"/>
</dbReference>
<keyword evidence="9" id="KW-0503">Monooxygenase</keyword>
<dbReference type="Pfam" id="PF00351">
    <property type="entry name" value="Biopterin_H"/>
    <property type="match status" value="1"/>
</dbReference>
<dbReference type="GO" id="GO:0009072">
    <property type="term" value="P:aromatic amino acid metabolic process"/>
    <property type="evidence" value="ECO:0007669"/>
    <property type="project" value="InterPro"/>
</dbReference>
<dbReference type="GO" id="GO:0043005">
    <property type="term" value="C:neuron projection"/>
    <property type="evidence" value="ECO:0007669"/>
    <property type="project" value="TreeGrafter"/>
</dbReference>
<feature type="binding site" evidence="15">
    <location>
        <position position="311"/>
    </location>
    <ligand>
        <name>Fe cation</name>
        <dbReference type="ChEBI" id="CHEBI:24875"/>
    </ligand>
</feature>
<evidence type="ECO:0000256" key="6">
    <source>
        <dbReference type="ARBA" id="ARBA00022723"/>
    </source>
</evidence>
<dbReference type="GO" id="GO:0048066">
    <property type="term" value="P:developmental pigmentation"/>
    <property type="evidence" value="ECO:0007669"/>
    <property type="project" value="UniProtKB-ARBA"/>
</dbReference>
<evidence type="ECO:0000256" key="4">
    <source>
        <dbReference type="ARBA" id="ARBA00012002"/>
    </source>
</evidence>
<dbReference type="PROSITE" id="PS00367">
    <property type="entry name" value="BH4_AAA_HYDROXYL_1"/>
    <property type="match status" value="1"/>
</dbReference>
<keyword evidence="10" id="KW-0724">Serotonin biosynthesis</keyword>
<comment type="pathway">
    <text evidence="2">Aromatic compound metabolism; serotonin biosynthesis; serotonin from L-tryptophan: step 1/2.</text>
</comment>
<organism evidence="20 21">
    <name type="scientific">Popillia japonica</name>
    <name type="common">Japanese beetle</name>
    <dbReference type="NCBI Taxonomy" id="7064"/>
    <lineage>
        <taxon>Eukaryota</taxon>
        <taxon>Metazoa</taxon>
        <taxon>Ecdysozoa</taxon>
        <taxon>Arthropoda</taxon>
        <taxon>Hexapoda</taxon>
        <taxon>Insecta</taxon>
        <taxon>Pterygota</taxon>
        <taxon>Neoptera</taxon>
        <taxon>Endopterygota</taxon>
        <taxon>Coleoptera</taxon>
        <taxon>Polyphaga</taxon>
        <taxon>Scarabaeiformia</taxon>
        <taxon>Scarabaeidae</taxon>
        <taxon>Rutelinae</taxon>
        <taxon>Popillia</taxon>
    </lineage>
</organism>
<evidence type="ECO:0000256" key="1">
    <source>
        <dbReference type="ARBA" id="ARBA00001954"/>
    </source>
</evidence>
<dbReference type="EMBL" id="JASPKY010000057">
    <property type="protein sequence ID" value="KAK9744537.1"/>
    <property type="molecule type" value="Genomic_DNA"/>
</dbReference>
<dbReference type="InterPro" id="IPR045865">
    <property type="entry name" value="ACT-like_dom_sf"/>
</dbReference>
<evidence type="ECO:0000256" key="10">
    <source>
        <dbReference type="ARBA" id="ARBA00023094"/>
    </source>
</evidence>
<name>A0AAW1M9X3_POPJA</name>
<dbReference type="InterPro" id="IPR005963">
    <property type="entry name" value="Trp_5_mOase"/>
</dbReference>
<feature type="binding site" evidence="16">
    <location>
        <position position="274"/>
    </location>
    <ligand>
        <name>L-tryptophan</name>
        <dbReference type="ChEBI" id="CHEBI:57912"/>
    </ligand>
</feature>
<feature type="binding site" evidence="15">
    <location>
        <position position="316"/>
    </location>
    <ligand>
        <name>Fe cation</name>
        <dbReference type="ChEBI" id="CHEBI:24875"/>
    </ligand>
</feature>
<accession>A0AAW1M9X3</accession>
<evidence type="ECO:0000256" key="14">
    <source>
        <dbReference type="ARBA" id="ARBA00062416"/>
    </source>
</evidence>
<evidence type="ECO:0000256" key="16">
    <source>
        <dbReference type="PIRSR" id="PIRSR601273-1"/>
    </source>
</evidence>
<comment type="similarity">
    <text evidence="3">Belongs to the biopterin-dependent aromatic amino acid hydroxylase family.</text>
</comment>
<protein>
    <recommendedName>
        <fullName evidence="11">Tryptophan 5-hydroxylase 2</fullName>
        <ecNumber evidence="4">1.14.16.4</ecNumber>
    </recommendedName>
    <alternativeName>
        <fullName evidence="12">Tryptophan 5-monooxygenase 2</fullName>
    </alternativeName>
</protein>
<dbReference type="InterPro" id="IPR036329">
    <property type="entry name" value="Aro-AA_hydroxylase_C_sf"/>
</dbReference>
<evidence type="ECO:0000313" key="20">
    <source>
        <dbReference type="EMBL" id="KAK9744537.1"/>
    </source>
</evidence>
<feature type="binding site" evidence="16">
    <location>
        <position position="304"/>
    </location>
    <ligand>
        <name>L-tryptophan</name>
        <dbReference type="ChEBI" id="CHEBI:57912"/>
    </ligand>
</feature>
<dbReference type="SUPFAM" id="SSF56534">
    <property type="entry name" value="Aromatic aminoacid monoxygenases, catalytic and oligomerization domains"/>
    <property type="match status" value="1"/>
</dbReference>
<dbReference type="PROSITE" id="PS51671">
    <property type="entry name" value="ACT"/>
    <property type="match status" value="1"/>
</dbReference>
<keyword evidence="8 15" id="KW-0408">Iron</keyword>
<evidence type="ECO:0000256" key="9">
    <source>
        <dbReference type="ARBA" id="ARBA00023033"/>
    </source>
</evidence>
<dbReference type="GO" id="GO:0005506">
    <property type="term" value="F:iron ion binding"/>
    <property type="evidence" value="ECO:0007669"/>
    <property type="project" value="InterPro"/>
</dbReference>
<keyword evidence="7" id="KW-0560">Oxidoreductase</keyword>
<evidence type="ECO:0000256" key="2">
    <source>
        <dbReference type="ARBA" id="ARBA00004783"/>
    </source>
</evidence>
<dbReference type="Gene3D" id="1.10.800.10">
    <property type="entry name" value="Aromatic amino acid hydroxylase"/>
    <property type="match status" value="1"/>
</dbReference>
<feature type="binding site" evidence="15">
    <location>
        <position position="356"/>
    </location>
    <ligand>
        <name>Fe cation</name>
        <dbReference type="ChEBI" id="CHEBI:24875"/>
    </ligand>
</feature>